<protein>
    <recommendedName>
        <fullName evidence="2">UPF0125 protein C1S65_03655</fullName>
    </recommendedName>
</protein>
<dbReference type="Proteomes" id="UP000251617">
    <property type="component" value="Chromosome"/>
</dbReference>
<accession>A0AAD0L3L7</accession>
<dbReference type="Pfam" id="PF03658">
    <property type="entry name" value="Ub-RnfH"/>
    <property type="match status" value="1"/>
</dbReference>
<evidence type="ECO:0000256" key="2">
    <source>
        <dbReference type="HAMAP-Rule" id="MF_00460"/>
    </source>
</evidence>
<dbReference type="Gene3D" id="3.10.20.280">
    <property type="entry name" value="RnfH-like"/>
    <property type="match status" value="1"/>
</dbReference>
<dbReference type="InterPro" id="IPR037021">
    <property type="entry name" value="RnfH_sf"/>
</dbReference>
<dbReference type="HAMAP" id="MF_00460">
    <property type="entry name" value="UPF0125_RnfH"/>
    <property type="match status" value="1"/>
</dbReference>
<evidence type="ECO:0000313" key="4">
    <source>
        <dbReference type="Proteomes" id="UP000251617"/>
    </source>
</evidence>
<sequence>MAEMLGIEVAYATAARQWLLACRVPQGVTLREALRLSGIAAQVPGLDIESCPVGVFGKVVADPQQRQVEEGERLEIYRPLLVDPKAMRRQRAEKAKAARG</sequence>
<dbReference type="InterPro" id="IPR005346">
    <property type="entry name" value="RnfH"/>
</dbReference>
<dbReference type="NCBIfam" id="NF002490">
    <property type="entry name" value="PRK01777.1"/>
    <property type="match status" value="1"/>
</dbReference>
<dbReference type="InterPro" id="IPR016155">
    <property type="entry name" value="Mopterin_synth/thiamin_S_b"/>
</dbReference>
<name>A0AAD0L3L7_PSEPU</name>
<comment type="similarity">
    <text evidence="1 2">Belongs to the UPF0125 (RnfH) family.</text>
</comment>
<evidence type="ECO:0000313" key="3">
    <source>
        <dbReference type="EMBL" id="AXA23261.1"/>
    </source>
</evidence>
<dbReference type="EMBL" id="CP030750">
    <property type="protein sequence ID" value="AXA23261.1"/>
    <property type="molecule type" value="Genomic_DNA"/>
</dbReference>
<dbReference type="SUPFAM" id="SSF54285">
    <property type="entry name" value="MoaD/ThiS"/>
    <property type="match status" value="1"/>
</dbReference>
<organism evidence="3 4">
    <name type="scientific">Pseudomonas putida</name>
    <name type="common">Arthrobacter siderocapsulatus</name>
    <dbReference type="NCBI Taxonomy" id="303"/>
    <lineage>
        <taxon>Bacteria</taxon>
        <taxon>Pseudomonadati</taxon>
        <taxon>Pseudomonadota</taxon>
        <taxon>Gammaproteobacteria</taxon>
        <taxon>Pseudomonadales</taxon>
        <taxon>Pseudomonadaceae</taxon>
        <taxon>Pseudomonas</taxon>
    </lineage>
</organism>
<dbReference type="PANTHER" id="PTHR37483:SF1">
    <property type="entry name" value="UPF0125 PROTEIN RATB"/>
    <property type="match status" value="1"/>
</dbReference>
<proteinExistence type="inferred from homology"/>
<dbReference type="RefSeq" id="WP_112897266.1">
    <property type="nucleotide sequence ID" value="NZ_CP030750.1"/>
</dbReference>
<gene>
    <name evidence="3" type="ORF">C1S65_03655</name>
</gene>
<evidence type="ECO:0000256" key="1">
    <source>
        <dbReference type="ARBA" id="ARBA00010645"/>
    </source>
</evidence>
<dbReference type="PANTHER" id="PTHR37483">
    <property type="entry name" value="UPF0125 PROTEIN RATB"/>
    <property type="match status" value="1"/>
</dbReference>
<reference evidence="3 4" key="1">
    <citation type="submission" date="2018-06" db="EMBL/GenBank/DDBJ databases">
        <title>The genome of Pseudomonas putida NX-1, a lignin degrader.</title>
        <authorList>
            <person name="Xu Z."/>
        </authorList>
    </citation>
    <scope>NUCLEOTIDE SEQUENCE [LARGE SCALE GENOMIC DNA]</scope>
    <source>
        <strain evidence="3 4">NX-1</strain>
    </source>
</reference>
<dbReference type="AlphaFoldDB" id="A0AAD0L3L7"/>